<reference evidence="1" key="2">
    <citation type="submission" date="2021-04" db="EMBL/GenBank/DDBJ databases">
        <authorList>
            <person name="Gilroy R."/>
        </authorList>
    </citation>
    <scope>NUCLEOTIDE SEQUENCE</scope>
    <source>
        <strain evidence="1">3204</strain>
    </source>
</reference>
<evidence type="ECO:0000313" key="1">
    <source>
        <dbReference type="EMBL" id="HIY92482.1"/>
    </source>
</evidence>
<name>A0A9D1ZLM5_9LACO</name>
<comment type="caution">
    <text evidence="1">The sequence shown here is derived from an EMBL/GenBank/DDBJ whole genome shotgun (WGS) entry which is preliminary data.</text>
</comment>
<dbReference type="EMBL" id="DXCM01000035">
    <property type="protein sequence ID" value="HIY92482.1"/>
    <property type="molecule type" value="Genomic_DNA"/>
</dbReference>
<sequence>MIKKDIYENIQNAESMYDQLPFKFIIGNKIFSKEDLADWQYREYKKTAILLNKLFNADLDPNLSYLDLKKSVITFKMAIGQETLSRRLLGQLKLGNLATVVGTKTAFQRRKVSIADIYLNTDIDAQFFIDTFNQMMMANSEENQFYNFKANPNHFYSSGSDTSQTVIEMTGGTRIANKFTLVYGDESGLKTNPNPDFQFESAGTGKNDSGLVIGGVRHLMTSSNGVFHARLQVEFPASMPNYFINQHAIHLLVEFSHWLTDIEMKHHS</sequence>
<protein>
    <submittedName>
        <fullName evidence="1">Uncharacterized protein</fullName>
    </submittedName>
</protein>
<dbReference type="Proteomes" id="UP000824013">
    <property type="component" value="Unassembled WGS sequence"/>
</dbReference>
<reference evidence="1" key="1">
    <citation type="journal article" date="2021" name="PeerJ">
        <title>Extensive microbial diversity within the chicken gut microbiome revealed by metagenomics and culture.</title>
        <authorList>
            <person name="Gilroy R."/>
            <person name="Ravi A."/>
            <person name="Getino M."/>
            <person name="Pursley I."/>
            <person name="Horton D.L."/>
            <person name="Alikhan N.F."/>
            <person name="Baker D."/>
            <person name="Gharbi K."/>
            <person name="Hall N."/>
            <person name="Watson M."/>
            <person name="Adriaenssens E.M."/>
            <person name="Foster-Nyarko E."/>
            <person name="Jarju S."/>
            <person name="Secka A."/>
            <person name="Antonio M."/>
            <person name="Oren A."/>
            <person name="Chaudhuri R.R."/>
            <person name="La Ragione R."/>
            <person name="Hildebrand F."/>
            <person name="Pallen M.J."/>
        </authorList>
    </citation>
    <scope>NUCLEOTIDE SEQUENCE</scope>
    <source>
        <strain evidence="1">3204</strain>
    </source>
</reference>
<dbReference type="AlphaFoldDB" id="A0A9D1ZLM5"/>
<accession>A0A9D1ZLM5</accession>
<gene>
    <name evidence="1" type="ORF">H9820_06000</name>
</gene>
<proteinExistence type="predicted"/>
<organism evidence="1 2">
    <name type="scientific">Candidatus Companilactobacillus pullicola</name>
    <dbReference type="NCBI Taxonomy" id="2838523"/>
    <lineage>
        <taxon>Bacteria</taxon>
        <taxon>Bacillati</taxon>
        <taxon>Bacillota</taxon>
        <taxon>Bacilli</taxon>
        <taxon>Lactobacillales</taxon>
        <taxon>Lactobacillaceae</taxon>
        <taxon>Companilactobacillus</taxon>
    </lineage>
</organism>
<evidence type="ECO:0000313" key="2">
    <source>
        <dbReference type="Proteomes" id="UP000824013"/>
    </source>
</evidence>